<evidence type="ECO:0000259" key="2">
    <source>
        <dbReference type="Pfam" id="PF12937"/>
    </source>
</evidence>
<feature type="region of interest" description="Disordered" evidence="1">
    <location>
        <begin position="96"/>
        <end position="120"/>
    </location>
</feature>
<evidence type="ECO:0000256" key="1">
    <source>
        <dbReference type="SAM" id="MobiDB-lite"/>
    </source>
</evidence>
<dbReference type="EMBL" id="KZ826387">
    <property type="protein sequence ID" value="PYI02956.1"/>
    <property type="molecule type" value="Genomic_DNA"/>
</dbReference>
<accession>A0A319DYT4</accession>
<dbReference type="Gene3D" id="1.20.1280.50">
    <property type="match status" value="1"/>
</dbReference>
<feature type="domain" description="F-box" evidence="2">
    <location>
        <begin position="11"/>
        <end position="43"/>
    </location>
</feature>
<feature type="compositionally biased region" description="Basic and acidic residues" evidence="1">
    <location>
        <begin position="415"/>
        <end position="426"/>
    </location>
</feature>
<dbReference type="SUPFAM" id="SSF81383">
    <property type="entry name" value="F-box domain"/>
    <property type="match status" value="1"/>
</dbReference>
<dbReference type="Pfam" id="PF12937">
    <property type="entry name" value="F-box-like"/>
    <property type="match status" value="1"/>
</dbReference>
<dbReference type="VEuPathDB" id="FungiDB:BO78DRAFT_452877"/>
<sequence length="441" mass="49350">MTTPPSPLLTPDLLLLILPHLDPRTLLTSQRVCRLWAMTIQTTRSLQEALFFLPVDTTQLQPQPSLTTPNTTTTKTTRSETHLTLNPLLQTTFPSFFPSSTSTSTSTPNPLNAILPTLQNPPSLRPEASWRRMLPCQPPSRSIGIIRLGNDIGGRRFTRYRVPAYPTLISLDEFLRRQESDSETQDTERGMEPLSPNEDGGGLRMGLLIDLVLFDHRYFPSRILTGARIIWGKTLPVDMEEKYGPRLGEVFARASRDAYVVLFSPVDVGACVGVPMGMGERGGSGLVRRGKRDVRAEVEEEYRRLGMVGREPGVEGGIRAVEWGELPHYLGPGFRAWSEARMRELVRDMGEVPRGGSRRRRMRIMEGEGEGEGELGGFGYIDPELALDTHHSTHTDLELWALGIDAEGGPQPRPGEWDVKDKRMDGDSQDWEYLPQREAPT</sequence>
<feature type="compositionally biased region" description="Basic and acidic residues" evidence="1">
    <location>
        <begin position="176"/>
        <end position="191"/>
    </location>
</feature>
<feature type="region of interest" description="Disordered" evidence="1">
    <location>
        <begin position="61"/>
        <end position="80"/>
    </location>
</feature>
<protein>
    <recommendedName>
        <fullName evidence="2">F-box domain-containing protein</fullName>
    </recommendedName>
</protein>
<dbReference type="Proteomes" id="UP000248423">
    <property type="component" value="Unassembled WGS sequence"/>
</dbReference>
<evidence type="ECO:0000313" key="4">
    <source>
        <dbReference type="Proteomes" id="UP000248423"/>
    </source>
</evidence>
<feature type="compositionally biased region" description="Low complexity" evidence="1">
    <location>
        <begin position="61"/>
        <end position="76"/>
    </location>
</feature>
<keyword evidence="4" id="KW-1185">Reference proteome</keyword>
<organism evidence="3 4">
    <name type="scientific">Aspergillus sclerotiicarbonarius (strain CBS 121057 / IBT 28362)</name>
    <dbReference type="NCBI Taxonomy" id="1448318"/>
    <lineage>
        <taxon>Eukaryota</taxon>
        <taxon>Fungi</taxon>
        <taxon>Dikarya</taxon>
        <taxon>Ascomycota</taxon>
        <taxon>Pezizomycotina</taxon>
        <taxon>Eurotiomycetes</taxon>
        <taxon>Eurotiomycetidae</taxon>
        <taxon>Eurotiales</taxon>
        <taxon>Aspergillaceae</taxon>
        <taxon>Aspergillus</taxon>
        <taxon>Aspergillus subgen. Circumdati</taxon>
    </lineage>
</organism>
<gene>
    <name evidence="3" type="ORF">BO78DRAFT_452877</name>
</gene>
<proteinExistence type="predicted"/>
<dbReference type="InterPro" id="IPR036047">
    <property type="entry name" value="F-box-like_dom_sf"/>
</dbReference>
<feature type="region of interest" description="Disordered" evidence="1">
    <location>
        <begin position="176"/>
        <end position="199"/>
    </location>
</feature>
<feature type="region of interest" description="Disordered" evidence="1">
    <location>
        <begin position="404"/>
        <end position="441"/>
    </location>
</feature>
<evidence type="ECO:0000313" key="3">
    <source>
        <dbReference type="EMBL" id="PYI02956.1"/>
    </source>
</evidence>
<reference evidence="3 4" key="1">
    <citation type="submission" date="2018-02" db="EMBL/GenBank/DDBJ databases">
        <title>The genomes of Aspergillus section Nigri reveals drivers in fungal speciation.</title>
        <authorList>
            <consortium name="DOE Joint Genome Institute"/>
            <person name="Vesth T.C."/>
            <person name="Nybo J."/>
            <person name="Theobald S."/>
            <person name="Brandl J."/>
            <person name="Frisvad J.C."/>
            <person name="Nielsen K.F."/>
            <person name="Lyhne E.K."/>
            <person name="Kogle M.E."/>
            <person name="Kuo A."/>
            <person name="Riley R."/>
            <person name="Clum A."/>
            <person name="Nolan M."/>
            <person name="Lipzen A."/>
            <person name="Salamov A."/>
            <person name="Henrissat B."/>
            <person name="Wiebenga A."/>
            <person name="De vries R.P."/>
            <person name="Grigoriev I.V."/>
            <person name="Mortensen U.H."/>
            <person name="Andersen M.R."/>
            <person name="Baker S.E."/>
        </authorList>
    </citation>
    <scope>NUCLEOTIDE SEQUENCE [LARGE SCALE GENOMIC DNA]</scope>
    <source>
        <strain evidence="3 4">CBS 121057</strain>
    </source>
</reference>
<name>A0A319DYT4_ASPSB</name>
<dbReference type="OrthoDB" id="3800738at2759"/>
<dbReference type="AlphaFoldDB" id="A0A319DYT4"/>
<dbReference type="InterPro" id="IPR001810">
    <property type="entry name" value="F-box_dom"/>
</dbReference>
<feature type="compositionally biased region" description="Low complexity" evidence="1">
    <location>
        <begin position="96"/>
        <end position="108"/>
    </location>
</feature>